<dbReference type="Gene3D" id="3.90.190.10">
    <property type="entry name" value="Protein tyrosine phosphatase superfamily"/>
    <property type="match status" value="1"/>
</dbReference>
<dbReference type="PANTHER" id="PTHR31126:SF1">
    <property type="entry name" value="TYROSINE SPECIFIC PROTEIN PHOSPHATASES DOMAIN-CONTAINING PROTEIN"/>
    <property type="match status" value="1"/>
</dbReference>
<evidence type="ECO:0000256" key="1">
    <source>
        <dbReference type="ARBA" id="ARBA00009580"/>
    </source>
</evidence>
<evidence type="ECO:0000313" key="4">
    <source>
        <dbReference type="Proteomes" id="UP000001918"/>
    </source>
</evidence>
<dbReference type="InterPro" id="IPR029021">
    <property type="entry name" value="Prot-tyrosine_phosphatase-like"/>
</dbReference>
<dbReference type="InterPro" id="IPR000387">
    <property type="entry name" value="Tyr_Pase_dom"/>
</dbReference>
<name>D1A3M0_THECD</name>
<evidence type="ECO:0000313" key="3">
    <source>
        <dbReference type="EMBL" id="ACY96145.1"/>
    </source>
</evidence>
<dbReference type="Pfam" id="PF13350">
    <property type="entry name" value="Y_phosphatase3"/>
    <property type="match status" value="1"/>
</dbReference>
<dbReference type="InterPro" id="IPR016130">
    <property type="entry name" value="Tyr_Pase_AS"/>
</dbReference>
<dbReference type="InterPro" id="IPR026893">
    <property type="entry name" value="Tyr/Ser_Pase_IphP-type"/>
</dbReference>
<dbReference type="RefSeq" id="WP_012850929.1">
    <property type="nucleotide sequence ID" value="NC_013510.1"/>
</dbReference>
<sequence>MGECGLGRLMRAMVVHVEVVGNGRGDLEVSWEPAWDGPVEVAVGPSPESIRCDEPVARVEGATRVSLQGLGPGRHYVSVAPVGGAAVVAAERLLRMEGLSNFRDLGGYRTADGGRVRWGLVYRSDAPHLLTPADLEVIARLGLRTAYDLRTDEERAHAPSVLPEGVRREWIAISGAAAKTEQIVQEVIAGQRTALPGDFLVRVYHAMAETEAAAFGRLLTGLAEPGGLPALIHCTAGKDRTGIGAALLLSALGVDERTVLDDYELSAVYYSAPQLEQLRTALAGTGIDVERFRAALDTSRQAMAAVLATLKERHGTIENYLLQEAGVSPDVLAELRARLVQRPG</sequence>
<dbReference type="HOGENOM" id="CLU_057546_0_1_11"/>
<dbReference type="STRING" id="471852.Tcur_0548"/>
<feature type="domain" description="Tyrosine specific protein phosphatases" evidence="2">
    <location>
        <begin position="197"/>
        <end position="261"/>
    </location>
</feature>
<accession>D1A3M0</accession>
<dbReference type="eggNOG" id="COG2365">
    <property type="taxonomic scope" value="Bacteria"/>
</dbReference>
<proteinExistence type="inferred from homology"/>
<evidence type="ECO:0000259" key="2">
    <source>
        <dbReference type="PROSITE" id="PS50056"/>
    </source>
</evidence>
<organism evidence="3 4">
    <name type="scientific">Thermomonospora curvata (strain ATCC 19995 / DSM 43183 / JCM 3096 / KCTC 9072 / NBRC 15933 / NCIMB 10081 / Henssen B9)</name>
    <dbReference type="NCBI Taxonomy" id="471852"/>
    <lineage>
        <taxon>Bacteria</taxon>
        <taxon>Bacillati</taxon>
        <taxon>Actinomycetota</taxon>
        <taxon>Actinomycetes</taxon>
        <taxon>Streptosporangiales</taxon>
        <taxon>Thermomonosporaceae</taxon>
        <taxon>Thermomonospora</taxon>
    </lineage>
</organism>
<keyword evidence="4" id="KW-1185">Reference proteome</keyword>
<reference evidence="3 4" key="1">
    <citation type="journal article" date="2011" name="Stand. Genomic Sci.">
        <title>Complete genome sequence of Thermomonospora curvata type strain (B9).</title>
        <authorList>
            <person name="Chertkov O."/>
            <person name="Sikorski J."/>
            <person name="Nolan M."/>
            <person name="Lapidus A."/>
            <person name="Lucas S."/>
            <person name="Del Rio T.G."/>
            <person name="Tice H."/>
            <person name="Cheng J.F."/>
            <person name="Goodwin L."/>
            <person name="Pitluck S."/>
            <person name="Liolios K."/>
            <person name="Ivanova N."/>
            <person name="Mavromatis K."/>
            <person name="Mikhailova N."/>
            <person name="Ovchinnikova G."/>
            <person name="Pati A."/>
            <person name="Chen A."/>
            <person name="Palaniappan K."/>
            <person name="Djao O.D."/>
            <person name="Land M."/>
            <person name="Hauser L."/>
            <person name="Chang Y.J."/>
            <person name="Jeffries C.D."/>
            <person name="Brettin T."/>
            <person name="Han C."/>
            <person name="Detter J.C."/>
            <person name="Rohde M."/>
            <person name="Goker M."/>
            <person name="Woyke T."/>
            <person name="Bristow J."/>
            <person name="Eisen J.A."/>
            <person name="Markowitz V."/>
            <person name="Hugenholtz P."/>
            <person name="Klenk H.P."/>
            <person name="Kyrpides N.C."/>
        </authorList>
    </citation>
    <scope>NUCLEOTIDE SEQUENCE [LARGE SCALE GENOMIC DNA]</scope>
    <source>
        <strain evidence="4">ATCC 19995 / DSM 43183 / JCM 3096 / KCTC 9072 / NBRC 15933 / NCIMB 10081 / Henssen B9</strain>
    </source>
</reference>
<dbReference type="PANTHER" id="PTHR31126">
    <property type="entry name" value="TYROSINE-PROTEIN PHOSPHATASE"/>
    <property type="match status" value="1"/>
</dbReference>
<dbReference type="EMBL" id="CP001738">
    <property type="protein sequence ID" value="ACY96145.1"/>
    <property type="molecule type" value="Genomic_DNA"/>
</dbReference>
<dbReference type="PROSITE" id="PS00383">
    <property type="entry name" value="TYR_PHOSPHATASE_1"/>
    <property type="match status" value="1"/>
</dbReference>
<dbReference type="KEGG" id="tcu:Tcur_0548"/>
<dbReference type="SUPFAM" id="SSF52799">
    <property type="entry name" value="(Phosphotyrosine protein) phosphatases II"/>
    <property type="match status" value="1"/>
</dbReference>
<dbReference type="PROSITE" id="PS50056">
    <property type="entry name" value="TYR_PHOSPHATASE_2"/>
    <property type="match status" value="1"/>
</dbReference>
<dbReference type="AlphaFoldDB" id="D1A3M0"/>
<dbReference type="Proteomes" id="UP000001918">
    <property type="component" value="Chromosome"/>
</dbReference>
<gene>
    <name evidence="3" type="ordered locus">Tcur_0548</name>
</gene>
<dbReference type="GO" id="GO:0004721">
    <property type="term" value="F:phosphoprotein phosphatase activity"/>
    <property type="evidence" value="ECO:0007669"/>
    <property type="project" value="InterPro"/>
</dbReference>
<protein>
    <submittedName>
        <fullName evidence="3">Protein tyrosine/serine phosphatase</fullName>
    </submittedName>
</protein>
<comment type="similarity">
    <text evidence="1">Belongs to the protein-tyrosine phosphatase family.</text>
</comment>